<name>A0ABW3VI84_9PSEU</name>
<dbReference type="Gene3D" id="1.20.1250.20">
    <property type="entry name" value="MFS general substrate transporter like domains"/>
    <property type="match status" value="1"/>
</dbReference>
<dbReference type="PROSITE" id="PS50850">
    <property type="entry name" value="MFS"/>
    <property type="match status" value="1"/>
</dbReference>
<dbReference type="Proteomes" id="UP001597182">
    <property type="component" value="Unassembled WGS sequence"/>
</dbReference>
<dbReference type="CDD" id="cd17393">
    <property type="entry name" value="MFS_MosC_like"/>
    <property type="match status" value="1"/>
</dbReference>
<proteinExistence type="predicted"/>
<feature type="transmembrane region" description="Helical" evidence="5">
    <location>
        <begin position="106"/>
        <end position="124"/>
    </location>
</feature>
<feature type="transmembrane region" description="Helical" evidence="5">
    <location>
        <begin position="275"/>
        <end position="297"/>
    </location>
</feature>
<feature type="transmembrane region" description="Helical" evidence="5">
    <location>
        <begin position="242"/>
        <end position="263"/>
    </location>
</feature>
<evidence type="ECO:0000256" key="2">
    <source>
        <dbReference type="ARBA" id="ARBA00022692"/>
    </source>
</evidence>
<accession>A0ABW3VI84</accession>
<feature type="transmembrane region" description="Helical" evidence="5">
    <location>
        <begin position="167"/>
        <end position="187"/>
    </location>
</feature>
<keyword evidence="8" id="KW-1185">Reference proteome</keyword>
<comment type="subcellular location">
    <subcellularLocation>
        <location evidence="1">Cell membrane</location>
        <topology evidence="1">Multi-pass membrane protein</topology>
    </subcellularLocation>
</comment>
<feature type="domain" description="Major facilitator superfamily (MFS) profile" evidence="6">
    <location>
        <begin position="214"/>
        <end position="394"/>
    </location>
</feature>
<dbReference type="InterPro" id="IPR020846">
    <property type="entry name" value="MFS_dom"/>
</dbReference>
<evidence type="ECO:0000259" key="6">
    <source>
        <dbReference type="PROSITE" id="PS50850"/>
    </source>
</evidence>
<evidence type="ECO:0000256" key="4">
    <source>
        <dbReference type="ARBA" id="ARBA00023136"/>
    </source>
</evidence>
<dbReference type="SUPFAM" id="SSF103473">
    <property type="entry name" value="MFS general substrate transporter"/>
    <property type="match status" value="1"/>
</dbReference>
<protein>
    <submittedName>
        <fullName evidence="7">MFS transporter</fullName>
    </submittedName>
</protein>
<feature type="transmembrane region" description="Helical" evidence="5">
    <location>
        <begin position="81"/>
        <end position="100"/>
    </location>
</feature>
<sequence length="394" mass="38976">MTLVTGSGIVTSRLRRARLGVAAAFAAQGFLFAVLLTHLPQFEERHHIDDATVTLVVLGVSLLAGVGSVVAEAVARRHGSAVALTVGLVTIVGATVAVALAPDLAVLFAGFGCYGLGVGAVDAGSNMQAVAVQRGYGRSILTSFHAVWSGAGILGALWVALGERLGMSPAAGLLIAAAAAAVLAVVARHGILPGRELPVAGPDPAAAAVPWRPVLLLGSAMACFYVADAGVSNWSALYLHDLLGAAAGTAALGFAAYQGAALASRAAGDHLVRRIGAVATVRLGAFVGIGGFLLAVLAPNAGLAIAGFALVGLGLPVVAPLCFSAAGALAPGATDAVVARVNIFNYLGAVIGGVAVGAVGTIVDLRVGFVVPLVLAVALVVLARGFVPAPKEAR</sequence>
<reference evidence="8" key="1">
    <citation type="journal article" date="2019" name="Int. J. Syst. Evol. Microbiol.">
        <title>The Global Catalogue of Microorganisms (GCM) 10K type strain sequencing project: providing services to taxonomists for standard genome sequencing and annotation.</title>
        <authorList>
            <consortium name="The Broad Institute Genomics Platform"/>
            <consortium name="The Broad Institute Genome Sequencing Center for Infectious Disease"/>
            <person name="Wu L."/>
            <person name="Ma J."/>
        </authorList>
    </citation>
    <scope>NUCLEOTIDE SEQUENCE [LARGE SCALE GENOMIC DNA]</scope>
    <source>
        <strain evidence="8">CCUG 49018</strain>
    </source>
</reference>
<comment type="caution">
    <text evidence="7">The sequence shown here is derived from an EMBL/GenBank/DDBJ whole genome shotgun (WGS) entry which is preliminary data.</text>
</comment>
<keyword evidence="4 5" id="KW-0472">Membrane</keyword>
<dbReference type="RefSeq" id="WP_346092107.1">
    <property type="nucleotide sequence ID" value="NZ_BAABKS010000051.1"/>
</dbReference>
<feature type="transmembrane region" description="Helical" evidence="5">
    <location>
        <begin position="369"/>
        <end position="387"/>
    </location>
</feature>
<feature type="transmembrane region" description="Helical" evidence="5">
    <location>
        <begin position="51"/>
        <end position="74"/>
    </location>
</feature>
<feature type="transmembrane region" description="Helical" evidence="5">
    <location>
        <begin position="343"/>
        <end position="363"/>
    </location>
</feature>
<evidence type="ECO:0000256" key="1">
    <source>
        <dbReference type="ARBA" id="ARBA00004651"/>
    </source>
</evidence>
<dbReference type="PANTHER" id="PTHR23514">
    <property type="entry name" value="BYPASS OF STOP CODON PROTEIN 6"/>
    <property type="match status" value="1"/>
</dbReference>
<feature type="transmembrane region" description="Helical" evidence="5">
    <location>
        <begin position="136"/>
        <end position="161"/>
    </location>
</feature>
<gene>
    <name evidence="7" type="ORF">ACFQ34_13795</name>
</gene>
<evidence type="ECO:0000313" key="7">
    <source>
        <dbReference type="EMBL" id="MFD1234358.1"/>
    </source>
</evidence>
<evidence type="ECO:0000313" key="8">
    <source>
        <dbReference type="Proteomes" id="UP001597182"/>
    </source>
</evidence>
<keyword evidence="3 5" id="KW-1133">Transmembrane helix</keyword>
<evidence type="ECO:0000256" key="5">
    <source>
        <dbReference type="SAM" id="Phobius"/>
    </source>
</evidence>
<dbReference type="InterPro" id="IPR036259">
    <property type="entry name" value="MFS_trans_sf"/>
</dbReference>
<feature type="transmembrane region" description="Helical" evidence="5">
    <location>
        <begin position="19"/>
        <end position="39"/>
    </location>
</feature>
<keyword evidence="2 5" id="KW-0812">Transmembrane</keyword>
<organism evidence="7 8">
    <name type="scientific">Pseudonocardia benzenivorans</name>
    <dbReference type="NCBI Taxonomy" id="228005"/>
    <lineage>
        <taxon>Bacteria</taxon>
        <taxon>Bacillati</taxon>
        <taxon>Actinomycetota</taxon>
        <taxon>Actinomycetes</taxon>
        <taxon>Pseudonocardiales</taxon>
        <taxon>Pseudonocardiaceae</taxon>
        <taxon>Pseudonocardia</taxon>
    </lineage>
</organism>
<dbReference type="InterPro" id="IPR051788">
    <property type="entry name" value="MFS_Transporter"/>
</dbReference>
<feature type="transmembrane region" description="Helical" evidence="5">
    <location>
        <begin position="303"/>
        <end position="331"/>
    </location>
</feature>
<dbReference type="PANTHER" id="PTHR23514:SF13">
    <property type="entry name" value="INNER MEMBRANE PROTEIN YBJJ"/>
    <property type="match status" value="1"/>
</dbReference>
<evidence type="ECO:0000256" key="3">
    <source>
        <dbReference type="ARBA" id="ARBA00022989"/>
    </source>
</evidence>
<dbReference type="EMBL" id="JBHTMB010000127">
    <property type="protein sequence ID" value="MFD1234358.1"/>
    <property type="molecule type" value="Genomic_DNA"/>
</dbReference>
<dbReference type="Pfam" id="PF07690">
    <property type="entry name" value="MFS_1"/>
    <property type="match status" value="1"/>
</dbReference>
<dbReference type="InterPro" id="IPR011701">
    <property type="entry name" value="MFS"/>
</dbReference>
<feature type="transmembrane region" description="Helical" evidence="5">
    <location>
        <begin position="214"/>
        <end position="236"/>
    </location>
</feature>